<dbReference type="RefSeq" id="WP_311493922.1">
    <property type="nucleotide sequence ID" value="NZ_JAVRHO010000004.1"/>
</dbReference>
<evidence type="ECO:0000313" key="3">
    <source>
        <dbReference type="Proteomes" id="UP001245285"/>
    </source>
</evidence>
<evidence type="ECO:0000313" key="2">
    <source>
        <dbReference type="EMBL" id="MDT0645734.1"/>
    </source>
</evidence>
<keyword evidence="3" id="KW-1185">Reference proteome</keyword>
<feature type="compositionally biased region" description="Basic and acidic residues" evidence="1">
    <location>
        <begin position="45"/>
        <end position="62"/>
    </location>
</feature>
<accession>A0ABU3CHA5</accession>
<dbReference type="EMBL" id="JAVRHO010000004">
    <property type="protein sequence ID" value="MDT0645734.1"/>
    <property type="molecule type" value="Genomic_DNA"/>
</dbReference>
<proteinExistence type="predicted"/>
<evidence type="ECO:0008006" key="4">
    <source>
        <dbReference type="Google" id="ProtNLM"/>
    </source>
</evidence>
<protein>
    <recommendedName>
        <fullName evidence="4">DUF2267 domain-containing protein</fullName>
    </recommendedName>
</protein>
<gene>
    <name evidence="2" type="ORF">RM545_03445</name>
</gene>
<organism evidence="2 3">
    <name type="scientific">Autumnicola lenta</name>
    <dbReference type="NCBI Taxonomy" id="3075593"/>
    <lineage>
        <taxon>Bacteria</taxon>
        <taxon>Pseudomonadati</taxon>
        <taxon>Bacteroidota</taxon>
        <taxon>Flavobacteriia</taxon>
        <taxon>Flavobacteriales</taxon>
        <taxon>Flavobacteriaceae</taxon>
        <taxon>Autumnicola</taxon>
    </lineage>
</organism>
<sequence length="78" mass="8363">MKKVVQLVAQKAGITESQAETAVRTVASFLKDRLPPGIAGQVDKYLNDEPDEKKDEGNKADDGISGIGNKFSNTFGPK</sequence>
<name>A0ABU3CHA5_9FLAO</name>
<feature type="region of interest" description="Disordered" evidence="1">
    <location>
        <begin position="39"/>
        <end position="78"/>
    </location>
</feature>
<evidence type="ECO:0000256" key="1">
    <source>
        <dbReference type="SAM" id="MobiDB-lite"/>
    </source>
</evidence>
<reference evidence="2 3" key="1">
    <citation type="submission" date="2023-09" db="EMBL/GenBank/DDBJ databases">
        <authorList>
            <person name="Rey-Velasco X."/>
        </authorList>
    </citation>
    <scope>NUCLEOTIDE SEQUENCE [LARGE SCALE GENOMIC DNA]</scope>
    <source>
        <strain evidence="2 3">F260</strain>
    </source>
</reference>
<comment type="caution">
    <text evidence="2">The sequence shown here is derived from an EMBL/GenBank/DDBJ whole genome shotgun (WGS) entry which is preliminary data.</text>
</comment>
<dbReference type="Proteomes" id="UP001245285">
    <property type="component" value="Unassembled WGS sequence"/>
</dbReference>